<proteinExistence type="predicted"/>
<reference evidence="1" key="1">
    <citation type="journal article" date="2015" name="Nature">
        <title>Complex archaea that bridge the gap between prokaryotes and eukaryotes.</title>
        <authorList>
            <person name="Spang A."/>
            <person name="Saw J.H."/>
            <person name="Jorgensen S.L."/>
            <person name="Zaremba-Niedzwiedzka K."/>
            <person name="Martijn J."/>
            <person name="Lind A.E."/>
            <person name="van Eijk R."/>
            <person name="Schleper C."/>
            <person name="Guy L."/>
            <person name="Ettema T.J."/>
        </authorList>
    </citation>
    <scope>NUCLEOTIDE SEQUENCE</scope>
</reference>
<evidence type="ECO:0000313" key="1">
    <source>
        <dbReference type="EMBL" id="KKN62603.1"/>
    </source>
</evidence>
<name>A0A0F9V9T4_9ZZZZ</name>
<comment type="caution">
    <text evidence="1">The sequence shown here is derived from an EMBL/GenBank/DDBJ whole genome shotgun (WGS) entry which is preliminary data.</text>
</comment>
<organism evidence="1">
    <name type="scientific">marine sediment metagenome</name>
    <dbReference type="NCBI Taxonomy" id="412755"/>
    <lineage>
        <taxon>unclassified sequences</taxon>
        <taxon>metagenomes</taxon>
        <taxon>ecological metagenomes</taxon>
    </lineage>
</organism>
<protein>
    <submittedName>
        <fullName evidence="1">Uncharacterized protein</fullName>
    </submittedName>
</protein>
<dbReference type="AlphaFoldDB" id="A0A0F9V9T4"/>
<accession>A0A0F9V9T4</accession>
<sequence length="49" mass="5709">MAEGDKAKAYQDAWNKLKSEVLDEKTSWGKEELKKRMDVVLIECMGEYL</sequence>
<gene>
    <name evidence="1" type="ORF">LCGC14_0510140</name>
</gene>
<dbReference type="EMBL" id="LAZR01000618">
    <property type="protein sequence ID" value="KKN62603.1"/>
    <property type="molecule type" value="Genomic_DNA"/>
</dbReference>